<keyword evidence="6 9" id="KW-0472">Membrane</keyword>
<name>A0A0W4ZP24_PNEJ7</name>
<dbReference type="VEuPathDB" id="FungiDB:T551_02046"/>
<comment type="function">
    <text evidence="7">Is probably involved in a pathway contributing to genomic integrity.</text>
</comment>
<evidence type="ECO:0000256" key="7">
    <source>
        <dbReference type="ARBA" id="ARBA00037565"/>
    </source>
</evidence>
<dbReference type="PANTHER" id="PTHR12924:SF0">
    <property type="entry name" value="TRANSLOCON-ASSOCIATED PROTEIN SUBUNIT ALPHA"/>
    <property type="match status" value="1"/>
</dbReference>
<comment type="similarity">
    <text evidence="8">Belongs to the IRC22 family.</text>
</comment>
<dbReference type="PANTHER" id="PTHR12924">
    <property type="entry name" value="TRANSLOCON-ASSOCIATED PROTEIN, ALPHA SUBUNIT"/>
    <property type="match status" value="1"/>
</dbReference>
<dbReference type="EMBL" id="LFWA01000008">
    <property type="protein sequence ID" value="KTW30102.1"/>
    <property type="molecule type" value="Genomic_DNA"/>
</dbReference>
<evidence type="ECO:0000256" key="8">
    <source>
        <dbReference type="ARBA" id="ARBA00038311"/>
    </source>
</evidence>
<comment type="caution">
    <text evidence="10">The sequence shown here is derived from an EMBL/GenBank/DDBJ whole genome shotgun (WGS) entry which is preliminary data.</text>
</comment>
<protein>
    <submittedName>
        <fullName evidence="10">Uncharacterized protein</fullName>
    </submittedName>
</protein>
<keyword evidence="11" id="KW-1185">Reference proteome</keyword>
<keyword evidence="4" id="KW-0256">Endoplasmic reticulum</keyword>
<reference evidence="11" key="1">
    <citation type="journal article" date="2016" name="Nat. Commun.">
        <title>Genome analysis of three Pneumocystis species reveals adaptation mechanisms to life exclusively in mammalian hosts.</title>
        <authorList>
            <person name="Ma L."/>
            <person name="Chen Z."/>
            <person name="Huang D.W."/>
            <person name="Kutty G."/>
            <person name="Ishihara M."/>
            <person name="Wang H."/>
            <person name="Abouelleil A."/>
            <person name="Bishop L."/>
            <person name="Davey E."/>
            <person name="Deng R."/>
            <person name="Deng X."/>
            <person name="Fan L."/>
            <person name="Fantoni G."/>
            <person name="Fitzgerald M."/>
            <person name="Gogineni E."/>
            <person name="Goldberg J.M."/>
            <person name="Handley G."/>
            <person name="Hu X."/>
            <person name="Huber C."/>
            <person name="Jiao X."/>
            <person name="Jones K."/>
            <person name="Levin J.Z."/>
            <person name="Liu Y."/>
            <person name="Macdonald P."/>
            <person name="Melnikov A."/>
            <person name="Raley C."/>
            <person name="Sassi M."/>
            <person name="Sherman B.T."/>
            <person name="Song X."/>
            <person name="Sykes S."/>
            <person name="Tran B."/>
            <person name="Walsh L."/>
            <person name="Xia Y."/>
            <person name="Yang J."/>
            <person name="Young S."/>
            <person name="Zeng Q."/>
            <person name="Zheng X."/>
            <person name="Stephens R."/>
            <person name="Nusbaum C."/>
            <person name="Birren B.W."/>
            <person name="Azadi P."/>
            <person name="Lempicki R.A."/>
            <person name="Cuomo C.A."/>
            <person name="Kovacs J.A."/>
        </authorList>
    </citation>
    <scope>NUCLEOTIDE SEQUENCE [LARGE SCALE GENOMIC DNA]</scope>
    <source>
        <strain evidence="11">RU7</strain>
    </source>
</reference>
<evidence type="ECO:0000313" key="10">
    <source>
        <dbReference type="EMBL" id="KTW30102.1"/>
    </source>
</evidence>
<evidence type="ECO:0000313" key="11">
    <source>
        <dbReference type="Proteomes" id="UP000053447"/>
    </source>
</evidence>
<dbReference type="GeneID" id="28940564"/>
<keyword evidence="5 9" id="KW-1133">Transmembrane helix</keyword>
<accession>A0A0W4ZP24</accession>
<dbReference type="OrthoDB" id="1926781at2759"/>
<dbReference type="RefSeq" id="XP_018229663.1">
    <property type="nucleotide sequence ID" value="XM_018374309.1"/>
</dbReference>
<keyword evidence="3" id="KW-0732">Signal</keyword>
<organism evidence="10 11">
    <name type="scientific">Pneumocystis jirovecii (strain RU7)</name>
    <name type="common">Human pneumocystis pneumonia agent</name>
    <dbReference type="NCBI Taxonomy" id="1408657"/>
    <lineage>
        <taxon>Eukaryota</taxon>
        <taxon>Fungi</taxon>
        <taxon>Dikarya</taxon>
        <taxon>Ascomycota</taxon>
        <taxon>Taphrinomycotina</taxon>
        <taxon>Pneumocystomycetes</taxon>
        <taxon>Pneumocystaceae</taxon>
        <taxon>Pneumocystis</taxon>
    </lineage>
</organism>
<dbReference type="Proteomes" id="UP000053447">
    <property type="component" value="Unassembled WGS sequence"/>
</dbReference>
<evidence type="ECO:0000256" key="2">
    <source>
        <dbReference type="ARBA" id="ARBA00022692"/>
    </source>
</evidence>
<feature type="transmembrane region" description="Helical" evidence="9">
    <location>
        <begin position="167"/>
        <end position="188"/>
    </location>
</feature>
<dbReference type="InterPro" id="IPR005595">
    <property type="entry name" value="TRAP_alpha"/>
</dbReference>
<evidence type="ECO:0000256" key="1">
    <source>
        <dbReference type="ARBA" id="ARBA00004115"/>
    </source>
</evidence>
<dbReference type="GO" id="GO:0005789">
    <property type="term" value="C:endoplasmic reticulum membrane"/>
    <property type="evidence" value="ECO:0007669"/>
    <property type="project" value="UniProtKB-SubCell"/>
</dbReference>
<comment type="subcellular location">
    <subcellularLocation>
        <location evidence="1">Endoplasmic reticulum membrane</location>
        <topology evidence="1">Single-pass type I membrane protein</topology>
    </subcellularLocation>
</comment>
<gene>
    <name evidence="10" type="ORF">T551_02046</name>
</gene>
<evidence type="ECO:0000256" key="3">
    <source>
        <dbReference type="ARBA" id="ARBA00022729"/>
    </source>
</evidence>
<proteinExistence type="inferred from homology"/>
<keyword evidence="2 9" id="KW-0812">Transmembrane</keyword>
<evidence type="ECO:0000256" key="5">
    <source>
        <dbReference type="ARBA" id="ARBA00022989"/>
    </source>
</evidence>
<evidence type="ECO:0000256" key="6">
    <source>
        <dbReference type="ARBA" id="ARBA00023136"/>
    </source>
</evidence>
<sequence>MKFFKSLITVYSISRAIASNLKNNQYIKNITTRNLPQISINTNITDDPIGFELSRIIFNGKRTNVTVGIKNLKNETLLLESFSIDVYDVNFSLPIIKLGDIRKRVTIAGTNTTKVSFYFSTELAERDYGLTILAKIRNAADFFTYVAYNSTIIVKEPEHSFFNLQTIFLYVLLISIMLGPYLIFRKWLSNNFQKKRKNRKKINEKKELEKTSNLHYDENWIPEHHLKNRAGISRKA</sequence>
<evidence type="ECO:0000256" key="4">
    <source>
        <dbReference type="ARBA" id="ARBA00022824"/>
    </source>
</evidence>
<dbReference type="AlphaFoldDB" id="A0A0W4ZP24"/>
<dbReference type="STRING" id="1408657.A0A0W4ZP24"/>
<evidence type="ECO:0000256" key="9">
    <source>
        <dbReference type="SAM" id="Phobius"/>
    </source>
</evidence>
<dbReference type="Pfam" id="PF03896">
    <property type="entry name" value="TRAP_alpha"/>
    <property type="match status" value="1"/>
</dbReference>